<dbReference type="RefSeq" id="WP_016206273.1">
    <property type="nucleotide sequence ID" value="NZ_ASRV01000043.1"/>
</dbReference>
<proteinExistence type="predicted"/>
<protein>
    <submittedName>
        <fullName evidence="1">Uncharacterized protein</fullName>
    </submittedName>
</protein>
<keyword evidence="2" id="KW-1185">Reference proteome</keyword>
<dbReference type="Proteomes" id="UP000013988">
    <property type="component" value="Unassembled WGS sequence"/>
</dbReference>
<evidence type="ECO:0000313" key="1">
    <source>
        <dbReference type="EMBL" id="EOR27540.1"/>
    </source>
</evidence>
<dbReference type="AlphaFoldDB" id="R9CES8"/>
<name>R9CES8_9CLOT</name>
<dbReference type="PATRIC" id="fig|1202534.3.peg.805"/>
<evidence type="ECO:0000313" key="2">
    <source>
        <dbReference type="Proteomes" id="UP000013988"/>
    </source>
</evidence>
<accession>R9CES8</accession>
<dbReference type="EMBL" id="ASRV01000043">
    <property type="protein sequence ID" value="EOR27540.1"/>
    <property type="molecule type" value="Genomic_DNA"/>
</dbReference>
<organism evidence="1 2">
    <name type="scientific">Clostridium sartagoforme AAU1</name>
    <dbReference type="NCBI Taxonomy" id="1202534"/>
    <lineage>
        <taxon>Bacteria</taxon>
        <taxon>Bacillati</taxon>
        <taxon>Bacillota</taxon>
        <taxon>Clostridia</taxon>
        <taxon>Eubacteriales</taxon>
        <taxon>Clostridiaceae</taxon>
        <taxon>Clostridium</taxon>
    </lineage>
</organism>
<sequence length="162" mass="18674">MYGLKNSFQKISEEIQIPFKISEKDGSVIADFLQGKNSKIVSSILRIPTEELLLETYENYSNCMSLLKYCLEQELSNAVKSKEEIILDIIKGKEFSNDILKEVIKDKPFKLILIHLKDKHSKALKLIERKYLGDDSIIVVQDEYIVIISKNDISDDSIKELF</sequence>
<comment type="caution">
    <text evidence="1">The sequence shown here is derived from an EMBL/GenBank/DDBJ whole genome shotgun (WGS) entry which is preliminary data.</text>
</comment>
<dbReference type="OrthoDB" id="9792148at2"/>
<gene>
    <name evidence="1" type="ORF">A500_04031</name>
</gene>
<reference evidence="1 2" key="1">
    <citation type="submission" date="2013-03" db="EMBL/GenBank/DDBJ databases">
        <title>Whole genome shotgun sequencing of Clostridium sartagoforme AAU1.</title>
        <authorList>
            <person name="Joshi C.G."/>
            <person name="Duggirala S.M."/>
            <person name="Nathani N.M."/>
            <person name="Bhatt V.D."/>
            <person name="Patel A.K."/>
            <person name="Pandya P.R."/>
            <person name="KaPatel J.A."/>
        </authorList>
    </citation>
    <scope>NUCLEOTIDE SEQUENCE [LARGE SCALE GENOMIC DNA]</scope>
    <source>
        <strain evidence="1 2">AAU1</strain>
    </source>
</reference>